<feature type="domain" description="GGDEF" evidence="5">
    <location>
        <begin position="286"/>
        <end position="419"/>
    </location>
</feature>
<keyword evidence="3" id="KW-0812">Transmembrane</keyword>
<evidence type="ECO:0000313" key="7">
    <source>
        <dbReference type="Proteomes" id="UP000199636"/>
    </source>
</evidence>
<dbReference type="Pfam" id="PF00990">
    <property type="entry name" value="GGDEF"/>
    <property type="match status" value="1"/>
</dbReference>
<dbReference type="InterPro" id="IPR050706">
    <property type="entry name" value="Cyclic-di-GMP_PDE-like"/>
</dbReference>
<dbReference type="Pfam" id="PF00563">
    <property type="entry name" value="EAL"/>
    <property type="match status" value="1"/>
</dbReference>
<dbReference type="PROSITE" id="PS50883">
    <property type="entry name" value="EAL"/>
    <property type="match status" value="1"/>
</dbReference>
<dbReference type="SMART" id="SM00052">
    <property type="entry name" value="EAL"/>
    <property type="match status" value="1"/>
</dbReference>
<evidence type="ECO:0000313" key="6">
    <source>
        <dbReference type="EMBL" id="SDI67305.1"/>
    </source>
</evidence>
<feature type="transmembrane region" description="Helical" evidence="3">
    <location>
        <begin position="159"/>
        <end position="185"/>
    </location>
</feature>
<dbReference type="GO" id="GO:0071111">
    <property type="term" value="F:cyclic-guanylate-specific phosphodiesterase activity"/>
    <property type="evidence" value="ECO:0007669"/>
    <property type="project" value="UniProtKB-EC"/>
</dbReference>
<dbReference type="Proteomes" id="UP000199636">
    <property type="component" value="Unassembled WGS sequence"/>
</dbReference>
<feature type="domain" description="EAL" evidence="4">
    <location>
        <begin position="428"/>
        <end position="682"/>
    </location>
</feature>
<dbReference type="EMBL" id="FNDS01000015">
    <property type="protein sequence ID" value="SDI67305.1"/>
    <property type="molecule type" value="Genomic_DNA"/>
</dbReference>
<organism evidence="6 7">
    <name type="scientific">Pseudomonas panipatensis</name>
    <dbReference type="NCBI Taxonomy" id="428992"/>
    <lineage>
        <taxon>Bacteria</taxon>
        <taxon>Pseudomonadati</taxon>
        <taxon>Pseudomonadota</taxon>
        <taxon>Gammaproteobacteria</taxon>
        <taxon>Pseudomonadales</taxon>
        <taxon>Pseudomonadaceae</taxon>
        <taxon>Pseudomonas</taxon>
    </lineage>
</organism>
<dbReference type="SUPFAM" id="SSF141868">
    <property type="entry name" value="EAL domain-like"/>
    <property type="match status" value="1"/>
</dbReference>
<keyword evidence="3" id="KW-1133">Transmembrane helix</keyword>
<dbReference type="SUPFAM" id="SSF55073">
    <property type="entry name" value="Nucleotide cyclase"/>
    <property type="match status" value="1"/>
</dbReference>
<evidence type="ECO:0000259" key="5">
    <source>
        <dbReference type="PROSITE" id="PS50887"/>
    </source>
</evidence>
<dbReference type="Gene3D" id="3.20.20.450">
    <property type="entry name" value="EAL domain"/>
    <property type="match status" value="1"/>
</dbReference>
<dbReference type="Gene3D" id="3.30.70.270">
    <property type="match status" value="1"/>
</dbReference>
<dbReference type="PROSITE" id="PS50887">
    <property type="entry name" value="GGDEF"/>
    <property type="match status" value="1"/>
</dbReference>
<dbReference type="SMART" id="SM00267">
    <property type="entry name" value="GGDEF"/>
    <property type="match status" value="1"/>
</dbReference>
<feature type="transmembrane region" description="Helical" evidence="3">
    <location>
        <begin position="20"/>
        <end position="41"/>
    </location>
</feature>
<evidence type="ECO:0000256" key="1">
    <source>
        <dbReference type="ARBA" id="ARBA00012282"/>
    </source>
</evidence>
<dbReference type="PANTHER" id="PTHR33121">
    <property type="entry name" value="CYCLIC DI-GMP PHOSPHODIESTERASE PDEF"/>
    <property type="match status" value="1"/>
</dbReference>
<accession>A0A1G8MHI3</accession>
<keyword evidence="7" id="KW-1185">Reference proteome</keyword>
<gene>
    <name evidence="6" type="ORF">SAMN05216272_11549</name>
</gene>
<keyword evidence="3" id="KW-0472">Membrane</keyword>
<dbReference type="InterPro" id="IPR029787">
    <property type="entry name" value="Nucleotide_cyclase"/>
</dbReference>
<dbReference type="CDD" id="cd01948">
    <property type="entry name" value="EAL"/>
    <property type="match status" value="1"/>
</dbReference>
<dbReference type="FunFam" id="3.20.20.450:FF:000001">
    <property type="entry name" value="Cyclic di-GMP phosphodiesterase yahA"/>
    <property type="match status" value="1"/>
</dbReference>
<dbReference type="InterPro" id="IPR000160">
    <property type="entry name" value="GGDEF_dom"/>
</dbReference>
<sequence length="696" mass="78618">MNKESPLKLDPRHRLSLKLLRVVLLAALAVGVVLSCAQIVFDAHKARQAVHNDAQRILAMVRDPSTQAVYSLDRDMAMQVLEGLFQHEAVRQASIGHPDEPMLAEKSRPPLDSSTRWLTDPILGAEQHYSIRLIGRGDPGEYYGDLSITLDTAPYGQDFVVTSVIIFLSGILRALAMGLVLFLVYHWLLTKPLWRIIDNLTSINPDRPGEHKLPMLPGHENNELGLWINTANQLLESIERNGHLRREAENSLLRISQYDFLTGLPNRKLLQQRLDQILSDATRLEHRVAVLCLGLDDFKGINEQHGYQFGDQLLLALADRLRARSAHLGALARLGGDQFALVQADIEQPYEAAELAQQILDDLEQPFDLDEQSVHLRATIGITLYPEDGESTEKLLQKAEQTMTLAKTRSRNRYQFYIASVDSEMRRRRELEKDLRDALARNELHLVYQPQVSYRDHRVVGVEALLRWQHPTQGWVAPDLFIPLAEQNGSIFSIGEWVLDQACRQLREWHDQGFDDLRMAVNLSTVQLRHNALPRVVSNLLQIHRLPPRSLELEVTETGLMEDISTAAQHLLSLRRAGALIAIDDFGTGYSSLSYLKSLPLDKIKIDKSFVQDLLQDDDDATIVRAIIQLGKNLSMQVIAEGVETVEQEAYIIAQGCHEGQGYLYSKPLPARELTLYLKQARRLAEAAGSSSIERR</sequence>
<dbReference type="NCBIfam" id="TIGR00254">
    <property type="entry name" value="GGDEF"/>
    <property type="match status" value="1"/>
</dbReference>
<dbReference type="EC" id="3.1.4.52" evidence="1"/>
<name>A0A1G8MHI3_9PSED</name>
<protein>
    <recommendedName>
        <fullName evidence="1">cyclic-guanylate-specific phosphodiesterase</fullName>
        <ecNumber evidence="1">3.1.4.52</ecNumber>
    </recommendedName>
</protein>
<keyword evidence="2" id="KW-0973">c-di-GMP</keyword>
<dbReference type="InterPro" id="IPR043128">
    <property type="entry name" value="Rev_trsase/Diguanyl_cyclase"/>
</dbReference>
<reference evidence="7" key="1">
    <citation type="submission" date="2016-10" db="EMBL/GenBank/DDBJ databases">
        <authorList>
            <person name="Varghese N."/>
            <person name="Submissions S."/>
        </authorList>
    </citation>
    <scope>NUCLEOTIDE SEQUENCE [LARGE SCALE GENOMIC DNA]</scope>
    <source>
        <strain evidence="7">CCM 7469</strain>
    </source>
</reference>
<evidence type="ECO:0000256" key="3">
    <source>
        <dbReference type="SAM" id="Phobius"/>
    </source>
</evidence>
<evidence type="ECO:0000259" key="4">
    <source>
        <dbReference type="PROSITE" id="PS50883"/>
    </source>
</evidence>
<dbReference type="CDD" id="cd01949">
    <property type="entry name" value="GGDEF"/>
    <property type="match status" value="1"/>
</dbReference>
<evidence type="ECO:0000256" key="2">
    <source>
        <dbReference type="ARBA" id="ARBA00022636"/>
    </source>
</evidence>
<dbReference type="STRING" id="428992.SAMN05216272_11549"/>
<proteinExistence type="predicted"/>
<dbReference type="PANTHER" id="PTHR33121:SF71">
    <property type="entry name" value="OXYGEN SENSOR PROTEIN DOSP"/>
    <property type="match status" value="1"/>
</dbReference>
<dbReference type="InterPro" id="IPR001633">
    <property type="entry name" value="EAL_dom"/>
</dbReference>
<dbReference type="InterPro" id="IPR035919">
    <property type="entry name" value="EAL_sf"/>
</dbReference>
<dbReference type="AlphaFoldDB" id="A0A1G8MHI3"/>